<evidence type="ECO:0000313" key="2">
    <source>
        <dbReference type="Proteomes" id="UP001165960"/>
    </source>
</evidence>
<comment type="caution">
    <text evidence="1">The sequence shown here is derived from an EMBL/GenBank/DDBJ whole genome shotgun (WGS) entry which is preliminary data.</text>
</comment>
<name>A0ACC2T752_9FUNG</name>
<keyword evidence="2" id="KW-1185">Reference proteome</keyword>
<dbReference type="EMBL" id="QTSX02003575">
    <property type="protein sequence ID" value="KAJ9070428.1"/>
    <property type="molecule type" value="Genomic_DNA"/>
</dbReference>
<evidence type="ECO:0000313" key="1">
    <source>
        <dbReference type="EMBL" id="KAJ9070428.1"/>
    </source>
</evidence>
<proteinExistence type="predicted"/>
<reference evidence="1" key="1">
    <citation type="submission" date="2022-04" db="EMBL/GenBank/DDBJ databases">
        <title>Genome of the entomopathogenic fungus Entomophthora muscae.</title>
        <authorList>
            <person name="Elya C."/>
            <person name="Lovett B.R."/>
            <person name="Lee E."/>
            <person name="Macias A.M."/>
            <person name="Hajek A.E."/>
            <person name="De Bivort B.L."/>
            <person name="Kasson M.T."/>
            <person name="De Fine Licht H.H."/>
            <person name="Stajich J.E."/>
        </authorList>
    </citation>
    <scope>NUCLEOTIDE SEQUENCE</scope>
    <source>
        <strain evidence="1">Berkeley</strain>
    </source>
</reference>
<gene>
    <name evidence="1" type="ORF">DSO57_1008168</name>
</gene>
<accession>A0ACC2T752</accession>
<dbReference type="Proteomes" id="UP001165960">
    <property type="component" value="Unassembled WGS sequence"/>
</dbReference>
<sequence>MPEYFQTTGGNQGLKKVSAFLSQVPMPCVMAEPVELLTNAKKAKYNVIPKSTCETFMRLMEDTPDC</sequence>
<organism evidence="1 2">
    <name type="scientific">Entomophthora muscae</name>
    <dbReference type="NCBI Taxonomy" id="34485"/>
    <lineage>
        <taxon>Eukaryota</taxon>
        <taxon>Fungi</taxon>
        <taxon>Fungi incertae sedis</taxon>
        <taxon>Zoopagomycota</taxon>
        <taxon>Entomophthoromycotina</taxon>
        <taxon>Entomophthoromycetes</taxon>
        <taxon>Entomophthorales</taxon>
        <taxon>Entomophthoraceae</taxon>
        <taxon>Entomophthora</taxon>
    </lineage>
</organism>
<protein>
    <submittedName>
        <fullName evidence="1">Uncharacterized protein</fullName>
    </submittedName>
</protein>